<name>A0A564SLY7_9FIRM</name>
<proteinExistence type="predicted"/>
<dbReference type="RefSeq" id="WP_015564830.1">
    <property type="nucleotide sequence ID" value="NZ_CABHMY010000066.1"/>
</dbReference>
<reference evidence="1 2" key="1">
    <citation type="submission" date="2019-07" db="EMBL/GenBank/DDBJ databases">
        <authorList>
            <person name="Hibberd C M."/>
            <person name="Gehrig L. J."/>
            <person name="Chang H.-W."/>
            <person name="Venkatesh S."/>
        </authorList>
    </citation>
    <scope>NUCLEOTIDE SEQUENCE [LARGE SCALE GENOMIC DNA]</scope>
    <source>
        <strain evidence="1">Faecalibacterium_prausnitzii_JG_BgPS064</strain>
    </source>
</reference>
<organism evidence="1 2">
    <name type="scientific">Faecalibacterium prausnitzii</name>
    <dbReference type="NCBI Taxonomy" id="853"/>
    <lineage>
        <taxon>Bacteria</taxon>
        <taxon>Bacillati</taxon>
        <taxon>Bacillota</taxon>
        <taxon>Clostridia</taxon>
        <taxon>Eubacteriales</taxon>
        <taxon>Oscillospiraceae</taxon>
        <taxon>Faecalibacterium</taxon>
    </lineage>
</organism>
<keyword evidence="2" id="KW-1185">Reference proteome</keyword>
<dbReference type="Proteomes" id="UP000406184">
    <property type="component" value="Unassembled WGS sequence"/>
</dbReference>
<dbReference type="EMBL" id="CABHMY010000066">
    <property type="protein sequence ID" value="VUW96186.1"/>
    <property type="molecule type" value="Genomic_DNA"/>
</dbReference>
<protein>
    <submittedName>
        <fullName evidence="1">Uncharacterized protein</fullName>
    </submittedName>
</protein>
<evidence type="ECO:0000313" key="2">
    <source>
        <dbReference type="Proteomes" id="UP000406184"/>
    </source>
</evidence>
<gene>
    <name evidence="1" type="ORF">FPPS064S07_02273</name>
</gene>
<sequence length="68" mass="7888">MRSLLGGAKLPKMDVLKEEGRKLTAKKKQLYGEYQKARRDMQEIVTIKANIDTLLGYTEPGRKHEKER</sequence>
<dbReference type="AlphaFoldDB" id="A0A564SLY7"/>
<accession>A0A564SLY7</accession>
<evidence type="ECO:0000313" key="1">
    <source>
        <dbReference type="EMBL" id="VUW96186.1"/>
    </source>
</evidence>